<name>A0AAX3TBZ1_9ACTN</name>
<reference evidence="1" key="2">
    <citation type="submission" date="2022-01" db="EMBL/GenBank/DDBJ databases">
        <authorList>
            <person name="Sanchez-Suarez J."/>
            <person name="Villamil L."/>
            <person name="Diaz L.E."/>
        </authorList>
    </citation>
    <scope>NUCLEOTIDE SEQUENCE</scope>
    <source>
        <strain evidence="1">EUFUS-Z928</strain>
    </source>
</reference>
<evidence type="ECO:0000313" key="3">
    <source>
        <dbReference type="Proteomes" id="UP001152308"/>
    </source>
</evidence>
<proteinExistence type="predicted"/>
<dbReference type="EMBL" id="JAKJLQ010000003">
    <property type="protein sequence ID" value="MDF6100686.1"/>
    <property type="molecule type" value="Genomic_DNA"/>
</dbReference>
<evidence type="ECO:0000313" key="1">
    <source>
        <dbReference type="EMBL" id="MDF6100686.1"/>
    </source>
</evidence>
<reference evidence="1" key="1">
    <citation type="journal article" date="2022" name="Data Brief">
        <title>Draft genome sequence data of Gordonia hongkongensis strain EUFUS-Z928 isolated from the octocoral Eunicea fusca.</title>
        <authorList>
            <person name="Sanchez-Suarez J."/>
            <person name="Diaz L."/>
            <person name="Melo-Bolivar J."/>
            <person name="Villamil L."/>
        </authorList>
    </citation>
    <scope>NUCLEOTIDE SEQUENCE</scope>
    <source>
        <strain evidence="1">EUFUS-Z928</strain>
    </source>
</reference>
<gene>
    <name evidence="1" type="ORF">L2299_06440</name>
    <name evidence="2" type="ORF">P9A14_10160</name>
</gene>
<reference evidence="2" key="3">
    <citation type="submission" date="2023-04" db="EMBL/GenBank/DDBJ databases">
        <title>Complete genome sequence of a phthalic acid esters degrading bacterial strain.</title>
        <authorList>
            <person name="Weng L."/>
            <person name="Jia Y."/>
            <person name="Ren L."/>
        </authorList>
    </citation>
    <scope>NUCLEOTIDE SEQUENCE</scope>
    <source>
        <strain evidence="2">RL-LY01</strain>
    </source>
</reference>
<dbReference type="RefSeq" id="WP_165630181.1">
    <property type="nucleotide sequence ID" value="NZ_CP121270.1"/>
</dbReference>
<dbReference type="EMBL" id="CP121270">
    <property type="protein sequence ID" value="WFP26811.1"/>
    <property type="molecule type" value="Genomic_DNA"/>
</dbReference>
<dbReference type="Proteomes" id="UP001213504">
    <property type="component" value="Chromosome"/>
</dbReference>
<dbReference type="Proteomes" id="UP001152308">
    <property type="component" value="Unassembled WGS sequence"/>
</dbReference>
<evidence type="ECO:0000313" key="4">
    <source>
        <dbReference type="Proteomes" id="UP001213504"/>
    </source>
</evidence>
<dbReference type="InterPro" id="IPR053717">
    <property type="entry name" value="MerB_lyase_sf"/>
</dbReference>
<protein>
    <submittedName>
        <fullName evidence="2">Uncharacterized protein</fullName>
    </submittedName>
</protein>
<dbReference type="AlphaFoldDB" id="A0AAX3TBZ1"/>
<organism evidence="2 4">
    <name type="scientific">Gordonia hongkongensis</name>
    <dbReference type="NCBI Taxonomy" id="1701090"/>
    <lineage>
        <taxon>Bacteria</taxon>
        <taxon>Bacillati</taxon>
        <taxon>Actinomycetota</taxon>
        <taxon>Actinomycetes</taxon>
        <taxon>Mycobacteriales</taxon>
        <taxon>Gordoniaceae</taxon>
        <taxon>Gordonia</taxon>
    </lineage>
</organism>
<accession>A0AAX3TBZ1</accession>
<keyword evidence="3" id="KW-1185">Reference proteome</keyword>
<dbReference type="InterPro" id="IPR036390">
    <property type="entry name" value="WH_DNA-bd_sf"/>
</dbReference>
<dbReference type="Gene3D" id="3.30.450.410">
    <property type="match status" value="1"/>
</dbReference>
<evidence type="ECO:0000313" key="2">
    <source>
        <dbReference type="EMBL" id="WFP26811.1"/>
    </source>
</evidence>
<sequence>MTDTWTDRDLPVLRAAVRIYDETGDPAQPNELARACGLDIDTVQRAVRALGREPFFEVEEDNGGGVSIMGPPTGHALRVAGQWPSPQTQLERLISALEAAADDESQPEEQRSRFRQVALALGGAASQIAIGALGGAGGNLLS</sequence>
<dbReference type="SUPFAM" id="SSF46785">
    <property type="entry name" value="Winged helix' DNA-binding domain"/>
    <property type="match status" value="1"/>
</dbReference>